<sequence>MARPLLCLLALQGAPLLCLRGAAALAPPQGAARVAPLQGATLTPPPQDAAAPSAVPAAPAPITVNEARQQLWAALDSERDVAAAVDRLLGVHQCNYETRAFVEFSLAGAWRLRECVSTKPSREPTKLAALSLERDLVVDEVTQHLAFEGELVNVRHEFAWRRPRNGDKGVLLATSQGTLVESTTRLRTWTLECSDVKHSLHPEGKLTSDAADVVDAVARLAPLELFDPSGTRTDLEYVDPELRLVGVAPGSARGANHVHVWSRDEPWGLAS</sequence>
<feature type="chain" id="PRO_5031102739" description="Plastid lipid-associated protein/fibrillin conserved domain-containing protein" evidence="1">
    <location>
        <begin position="25"/>
        <end position="271"/>
    </location>
</feature>
<protein>
    <recommendedName>
        <fullName evidence="3">Plastid lipid-associated protein/fibrillin conserved domain-containing protein</fullName>
    </recommendedName>
</protein>
<evidence type="ECO:0000313" key="2">
    <source>
        <dbReference type="EMBL" id="CAE0694580.1"/>
    </source>
</evidence>
<evidence type="ECO:0008006" key="3">
    <source>
        <dbReference type="Google" id="ProtNLM"/>
    </source>
</evidence>
<accession>A0A7S3ZUM2</accession>
<keyword evidence="1" id="KW-0732">Signal</keyword>
<reference evidence="2" key="1">
    <citation type="submission" date="2021-01" db="EMBL/GenBank/DDBJ databases">
        <authorList>
            <person name="Corre E."/>
            <person name="Pelletier E."/>
            <person name="Niang G."/>
            <person name="Scheremetjew M."/>
            <person name="Finn R."/>
            <person name="Kale V."/>
            <person name="Holt S."/>
            <person name="Cochrane G."/>
            <person name="Meng A."/>
            <person name="Brown T."/>
            <person name="Cohen L."/>
        </authorList>
    </citation>
    <scope>NUCLEOTIDE SEQUENCE</scope>
    <source>
        <strain evidence="2">CCMP1756</strain>
    </source>
</reference>
<name>A0A7S3ZUM2_9STRA</name>
<dbReference type="AlphaFoldDB" id="A0A7S3ZUM2"/>
<dbReference type="EMBL" id="HBIW01011685">
    <property type="protein sequence ID" value="CAE0694580.1"/>
    <property type="molecule type" value="Transcribed_RNA"/>
</dbReference>
<feature type="signal peptide" evidence="1">
    <location>
        <begin position="1"/>
        <end position="24"/>
    </location>
</feature>
<organism evidence="2">
    <name type="scientific">Pelagomonas calceolata</name>
    <dbReference type="NCBI Taxonomy" id="35677"/>
    <lineage>
        <taxon>Eukaryota</taxon>
        <taxon>Sar</taxon>
        <taxon>Stramenopiles</taxon>
        <taxon>Ochrophyta</taxon>
        <taxon>Pelagophyceae</taxon>
        <taxon>Pelagomonadales</taxon>
        <taxon>Pelagomonadaceae</taxon>
        <taxon>Pelagomonas</taxon>
    </lineage>
</organism>
<proteinExistence type="predicted"/>
<gene>
    <name evidence="2" type="ORF">PCAL00307_LOCUS10016</name>
</gene>
<evidence type="ECO:0000256" key="1">
    <source>
        <dbReference type="SAM" id="SignalP"/>
    </source>
</evidence>